<feature type="transmembrane region" description="Helical" evidence="10">
    <location>
        <begin position="269"/>
        <end position="289"/>
    </location>
</feature>
<evidence type="ECO:0000256" key="4">
    <source>
        <dbReference type="ARBA" id="ARBA00022448"/>
    </source>
</evidence>
<evidence type="ECO:0000256" key="6">
    <source>
        <dbReference type="ARBA" id="ARBA00022692"/>
    </source>
</evidence>
<reference evidence="11" key="2">
    <citation type="submission" date="2025-09" db="UniProtKB">
        <authorList>
            <consortium name="Ensembl"/>
        </authorList>
    </citation>
    <scope>IDENTIFICATION</scope>
</reference>
<dbReference type="GO" id="GO:0005384">
    <property type="term" value="F:manganese ion transmembrane transporter activity"/>
    <property type="evidence" value="ECO:0007669"/>
    <property type="project" value="TreeGrafter"/>
</dbReference>
<evidence type="ECO:0000313" key="11">
    <source>
        <dbReference type="Ensembl" id="ENSPTEP00000006584.1"/>
    </source>
</evidence>
<feature type="transmembrane region" description="Helical" evidence="10">
    <location>
        <begin position="60"/>
        <end position="85"/>
    </location>
</feature>
<keyword evidence="5" id="KW-0410">Iron transport</keyword>
<dbReference type="GO" id="GO:0005381">
    <property type="term" value="F:iron ion transmembrane transporter activity"/>
    <property type="evidence" value="ECO:0007669"/>
    <property type="project" value="UniProtKB-ARBA"/>
</dbReference>
<dbReference type="PANTHER" id="PTHR11706:SF33">
    <property type="entry name" value="NATURAL RESISTANCE-ASSOCIATED MACROPHAGE PROTEIN 2"/>
    <property type="match status" value="1"/>
</dbReference>
<name>A0A8C9LJ79_9PRIM</name>
<evidence type="ECO:0000256" key="9">
    <source>
        <dbReference type="ARBA" id="ARBA00023228"/>
    </source>
</evidence>
<dbReference type="GO" id="GO:0005765">
    <property type="term" value="C:lysosomal membrane"/>
    <property type="evidence" value="ECO:0007669"/>
    <property type="project" value="UniProtKB-SubCell"/>
</dbReference>
<keyword evidence="12" id="KW-1185">Reference proteome</keyword>
<evidence type="ECO:0000256" key="1">
    <source>
        <dbReference type="ARBA" id="ARBA00004107"/>
    </source>
</evidence>
<sequence>MLGFLFQVLSMKIGHITGLDLASLCYKEFNKKSAYILYIFVQIAIWGAHIQSILGTLVAINLIFGISVKNAVLYTLFEALIYSILENKSLNLLENVLSLLVGLLSICFMINVFMTPINLKQVLMGILYIRIPEGRYMDTLALLGSVISAHIFYLHTNLTAKKKSVIYNNKMLEKYNILGKIESAGSLFLSCLTNCVIVLTFSEVNINVNDRRDEYNLFNAYEVMKKSFGNISMYIWSFGLLSSGNNSSFMCEYATKSVFEGFLNKKVNTFIRVLSFRFFLFLLLYTFLLYDKYTIDQLTNFINVIQVLFLPLAIVPLYRFSIHQNVLGNLALKGFSKIFVFVIIVTVIISNLFITTFDFLQKVHNTTYILLFIC</sequence>
<organism evidence="11 12">
    <name type="scientific">Piliocolobus tephrosceles</name>
    <name type="common">Ugandan red Colobus</name>
    <dbReference type="NCBI Taxonomy" id="591936"/>
    <lineage>
        <taxon>Eukaryota</taxon>
        <taxon>Metazoa</taxon>
        <taxon>Chordata</taxon>
        <taxon>Craniata</taxon>
        <taxon>Vertebrata</taxon>
        <taxon>Euteleostomi</taxon>
        <taxon>Mammalia</taxon>
        <taxon>Eutheria</taxon>
        <taxon>Euarchontoglires</taxon>
        <taxon>Primates</taxon>
        <taxon>Haplorrhini</taxon>
        <taxon>Catarrhini</taxon>
        <taxon>Cercopithecidae</taxon>
        <taxon>Colobinae</taxon>
        <taxon>Piliocolobus</taxon>
    </lineage>
</organism>
<feature type="transmembrane region" description="Helical" evidence="10">
    <location>
        <begin position="97"/>
        <end position="119"/>
    </location>
</feature>
<dbReference type="PANTHER" id="PTHR11706">
    <property type="entry name" value="SOLUTE CARRIER PROTEIN FAMILY 11 MEMBER"/>
    <property type="match status" value="1"/>
</dbReference>
<evidence type="ECO:0000256" key="3">
    <source>
        <dbReference type="ARBA" id="ARBA00006670"/>
    </source>
</evidence>
<keyword evidence="5" id="KW-0408">Iron</keyword>
<keyword evidence="9" id="KW-0458">Lysosome</keyword>
<dbReference type="GO" id="GO:0031902">
    <property type="term" value="C:late endosome membrane"/>
    <property type="evidence" value="ECO:0007669"/>
    <property type="project" value="UniProtKB-SubCell"/>
</dbReference>
<comment type="similarity">
    <text evidence="3">Belongs to the NRAMP family.</text>
</comment>
<dbReference type="GO" id="GO:0005886">
    <property type="term" value="C:plasma membrane"/>
    <property type="evidence" value="ECO:0007669"/>
    <property type="project" value="TreeGrafter"/>
</dbReference>
<evidence type="ECO:0000256" key="8">
    <source>
        <dbReference type="ARBA" id="ARBA00023136"/>
    </source>
</evidence>
<dbReference type="Ensembl" id="ENSPTET00000010109.1">
    <property type="protein sequence ID" value="ENSPTEP00000006584.1"/>
    <property type="gene ID" value="ENSPTEG00000007554.1"/>
</dbReference>
<protein>
    <submittedName>
        <fullName evidence="11">Uncharacterized protein</fullName>
    </submittedName>
</protein>
<evidence type="ECO:0000256" key="5">
    <source>
        <dbReference type="ARBA" id="ARBA00022496"/>
    </source>
</evidence>
<keyword evidence="6 10" id="KW-0812">Transmembrane</keyword>
<feature type="transmembrane region" description="Helical" evidence="10">
    <location>
        <begin position="139"/>
        <end position="160"/>
    </location>
</feature>
<dbReference type="Proteomes" id="UP000694416">
    <property type="component" value="Unplaced"/>
</dbReference>
<keyword evidence="5" id="KW-0406">Ion transport</keyword>
<dbReference type="PRINTS" id="PR00447">
    <property type="entry name" value="NATRESASSCMP"/>
</dbReference>
<keyword evidence="7 10" id="KW-1133">Transmembrane helix</keyword>
<dbReference type="Pfam" id="PF01566">
    <property type="entry name" value="Nramp"/>
    <property type="match status" value="1"/>
</dbReference>
<reference evidence="11" key="1">
    <citation type="submission" date="2025-08" db="UniProtKB">
        <authorList>
            <consortium name="Ensembl"/>
        </authorList>
    </citation>
    <scope>IDENTIFICATION</scope>
</reference>
<evidence type="ECO:0000313" key="12">
    <source>
        <dbReference type="Proteomes" id="UP000694416"/>
    </source>
</evidence>
<accession>A0A8C9LJ79</accession>
<evidence type="ECO:0000256" key="2">
    <source>
        <dbReference type="ARBA" id="ARBA00004155"/>
    </source>
</evidence>
<comment type="subcellular location">
    <subcellularLocation>
        <location evidence="1">Late endosome membrane</location>
        <topology evidence="1">Multi-pass membrane protein</topology>
    </subcellularLocation>
    <subcellularLocation>
        <location evidence="2">Lysosome membrane</location>
        <topology evidence="2">Multi-pass membrane protein</topology>
    </subcellularLocation>
</comment>
<feature type="transmembrane region" description="Helical" evidence="10">
    <location>
        <begin position="338"/>
        <end position="360"/>
    </location>
</feature>
<keyword evidence="4" id="KW-0813">Transport</keyword>
<evidence type="ECO:0000256" key="7">
    <source>
        <dbReference type="ARBA" id="ARBA00022989"/>
    </source>
</evidence>
<dbReference type="InterPro" id="IPR001046">
    <property type="entry name" value="NRAMP_fam"/>
</dbReference>
<dbReference type="GO" id="GO:0015086">
    <property type="term" value="F:cadmium ion transmembrane transporter activity"/>
    <property type="evidence" value="ECO:0007669"/>
    <property type="project" value="TreeGrafter"/>
</dbReference>
<feature type="transmembrane region" description="Helical" evidence="10">
    <location>
        <begin position="301"/>
        <end position="318"/>
    </location>
</feature>
<evidence type="ECO:0000256" key="10">
    <source>
        <dbReference type="SAM" id="Phobius"/>
    </source>
</evidence>
<keyword evidence="8 10" id="KW-0472">Membrane</keyword>
<proteinExistence type="inferred from homology"/>
<feature type="transmembrane region" description="Helical" evidence="10">
    <location>
        <begin position="35"/>
        <end position="54"/>
    </location>
</feature>
<dbReference type="AlphaFoldDB" id="A0A8C9LJ79"/>